<dbReference type="GO" id="GO:0140662">
    <property type="term" value="F:ATP-dependent protein folding chaperone"/>
    <property type="evidence" value="ECO:0007669"/>
    <property type="project" value="InterPro"/>
</dbReference>
<dbReference type="EC" id="1.3.1.74" evidence="4"/>
<dbReference type="GO" id="GO:0032440">
    <property type="term" value="F:2-alkenal reductase [NAD(P)H] activity"/>
    <property type="evidence" value="ECO:0007669"/>
    <property type="project" value="UniProtKB-EC"/>
</dbReference>
<dbReference type="InterPro" id="IPR013126">
    <property type="entry name" value="Hsp_70_fam"/>
</dbReference>
<dbReference type="Gene3D" id="3.90.640.10">
    <property type="entry name" value="Actin, Chain A, domain 4"/>
    <property type="match status" value="1"/>
</dbReference>
<dbReference type="GO" id="GO:0005524">
    <property type="term" value="F:ATP binding"/>
    <property type="evidence" value="ECO:0007669"/>
    <property type="project" value="UniProtKB-KW"/>
</dbReference>
<keyword evidence="4" id="KW-0560">Oxidoreductase</keyword>
<dbReference type="EMBL" id="DS548756">
    <property type="protein sequence ID" value="EDR27766.1"/>
    <property type="molecule type" value="Genomic_DNA"/>
</dbReference>
<evidence type="ECO:0000313" key="5">
    <source>
        <dbReference type="Proteomes" id="UP000008076"/>
    </source>
</evidence>
<comment type="similarity">
    <text evidence="3">Belongs to the heat shock protein 70 family.</text>
</comment>
<keyword evidence="5" id="KW-1185">Reference proteome</keyword>
<dbReference type="InterPro" id="IPR029047">
    <property type="entry name" value="HSP70_peptide-bd_sf"/>
</dbReference>
<dbReference type="InterPro" id="IPR043129">
    <property type="entry name" value="ATPase_NBD"/>
</dbReference>
<organism evidence="5">
    <name type="scientific">Entamoeba dispar (strain ATCC PRA-260 / SAW760)</name>
    <dbReference type="NCBI Taxonomy" id="370354"/>
    <lineage>
        <taxon>Eukaryota</taxon>
        <taxon>Amoebozoa</taxon>
        <taxon>Evosea</taxon>
        <taxon>Archamoebae</taxon>
        <taxon>Mastigamoebida</taxon>
        <taxon>Entamoebidae</taxon>
        <taxon>Entamoeba</taxon>
    </lineage>
</organism>
<dbReference type="PRINTS" id="PR00301">
    <property type="entry name" value="HEATSHOCK70"/>
</dbReference>
<protein>
    <submittedName>
        <fullName evidence="4">Chaperone protein DNAK, putative</fullName>
        <ecNumber evidence="4">1.3.1.74</ecNumber>
    </submittedName>
</protein>
<name>B0ECI3_ENTDS</name>
<dbReference type="Gene3D" id="2.60.34.10">
    <property type="entry name" value="Substrate Binding Domain Of DNAk, Chain A, domain 1"/>
    <property type="match status" value="1"/>
</dbReference>
<dbReference type="AlphaFoldDB" id="B0ECI3"/>
<dbReference type="eggNOG" id="KOG0101">
    <property type="taxonomic scope" value="Eukaryota"/>
</dbReference>
<dbReference type="RefSeq" id="XP_001736010.1">
    <property type="nucleotide sequence ID" value="XM_001735958.1"/>
</dbReference>
<sequence length="553" mass="63348">MTEKVSISIGIDLGLTHSSVAYYDIVRNESILIQDEIGKEQIASCVSLSQLNNIGFAVVGNLAKYDINNKCIIYDNKRIIGRDERDVSYEDREHWPFKLKSRDDGSAYIECYNPLTQESEEFEPEEISGMILKYLYEITQARLGNHPILNVVVTVPAEFNDRQREATLLACKLAGIKNVELENEPTAAIIEYKREHPNLLKNGDRIVVIDFGGGILYVSCCKIVNDNVIIESSGGNQNLGGNDFDNVMIDIIIERIEKVIPGYYEKKIGITQKEKIIFNKKIIRLKEESERIKIELSDKTDTELNLELLLSDDYDDKYDIDPTITRKEFEEECYKRGIYEEFINKIKQVTQKKGYKRGNVQLVLLNGGTCKMPRIKDRVAKLFDIQTFADESFNSINAVAKGAAYLAYLERGDDREVVYDIVQTPIGIELEGGKFEILIKEGETLPTNIITKKYCTVYDNQTTIEFNIYKGFNEYVNLYEMEYITTLCIDGIPNRKAREQTIKFTIQINEKGVMNISGSVDGTDIKKEKHVNIDLSREDDEITKLIKHFQTFY</sequence>
<dbReference type="FunFam" id="3.30.30.30:FF:000001">
    <property type="entry name" value="heat shock 70 kDa protein-like"/>
    <property type="match status" value="1"/>
</dbReference>
<evidence type="ECO:0000256" key="1">
    <source>
        <dbReference type="ARBA" id="ARBA00022741"/>
    </source>
</evidence>
<evidence type="ECO:0000256" key="2">
    <source>
        <dbReference type="ARBA" id="ARBA00022840"/>
    </source>
</evidence>
<dbReference type="Proteomes" id="UP000008076">
    <property type="component" value="Unassembled WGS sequence"/>
</dbReference>
<dbReference type="OMA" id="NLYEMEY"/>
<accession>B0ECI3</accession>
<keyword evidence="1 3" id="KW-0547">Nucleotide-binding</keyword>
<dbReference type="SUPFAM" id="SSF53067">
    <property type="entry name" value="Actin-like ATPase domain"/>
    <property type="match status" value="2"/>
</dbReference>
<dbReference type="Pfam" id="PF00012">
    <property type="entry name" value="HSP70"/>
    <property type="match status" value="1"/>
</dbReference>
<keyword evidence="2 3" id="KW-0067">ATP-binding</keyword>
<dbReference type="FunFam" id="3.90.640.10:FF:000033">
    <property type="entry name" value="Heat shock 70 kDa protein"/>
    <property type="match status" value="1"/>
</dbReference>
<dbReference type="Gene3D" id="3.30.30.30">
    <property type="match status" value="1"/>
</dbReference>
<dbReference type="VEuPathDB" id="AmoebaDB:EDI_232080"/>
<dbReference type="KEGG" id="edi:EDI_232080"/>
<dbReference type="SUPFAM" id="SSF100920">
    <property type="entry name" value="Heat shock protein 70kD (HSP70), peptide-binding domain"/>
    <property type="match status" value="1"/>
</dbReference>
<reference evidence="5" key="1">
    <citation type="submission" date="2007-12" db="EMBL/GenBank/DDBJ databases">
        <title>Annotation of Entamoeba dispar SAW760.</title>
        <authorList>
            <person name="Lorenzi H."/>
            <person name="Inman J."/>
            <person name="Schobel S."/>
            <person name="Amedeo P."/>
            <person name="Caler E."/>
        </authorList>
    </citation>
    <scope>NUCLEOTIDE SEQUENCE [LARGE SCALE GENOMIC DNA]</scope>
    <source>
        <strain evidence="5">ATCC PRA-260 / SAW760</strain>
    </source>
</reference>
<dbReference type="OrthoDB" id="2963168at2759"/>
<dbReference type="GeneID" id="5880991"/>
<evidence type="ECO:0000313" key="4">
    <source>
        <dbReference type="EMBL" id="EDR27766.1"/>
    </source>
</evidence>
<dbReference type="Gene3D" id="3.30.420.40">
    <property type="match status" value="2"/>
</dbReference>
<dbReference type="PANTHER" id="PTHR19375">
    <property type="entry name" value="HEAT SHOCK PROTEIN 70KDA"/>
    <property type="match status" value="1"/>
</dbReference>
<proteinExistence type="inferred from homology"/>
<gene>
    <name evidence="4" type="ORF">EDI_232080</name>
</gene>
<evidence type="ECO:0000256" key="3">
    <source>
        <dbReference type="RuleBase" id="RU003322"/>
    </source>
</evidence>